<proteinExistence type="predicted"/>
<dbReference type="InterPro" id="IPR001347">
    <property type="entry name" value="SIS_dom"/>
</dbReference>
<dbReference type="SUPFAM" id="SSF53697">
    <property type="entry name" value="SIS domain"/>
    <property type="match status" value="1"/>
</dbReference>
<dbReference type="Gene3D" id="3.40.50.10490">
    <property type="entry name" value="Glucose-6-phosphate isomerase like protein, domain 1"/>
    <property type="match status" value="1"/>
</dbReference>
<accession>A0ABY9Q693</accession>
<name>A0ABY9Q693_9FIRM</name>
<dbReference type="InterPro" id="IPR046348">
    <property type="entry name" value="SIS_dom_sf"/>
</dbReference>
<keyword evidence="3" id="KW-1185">Reference proteome</keyword>
<sequence length="197" mass="21331">MKYLEIVIDVMNKEMQAIKSLIEYVNEDYEIIIDEILNCKGKVIFLGVGKSGHIGKKLAATFASTGTPSFFVHGTESVHGDLGMIEKDDIVILISNSGNTMEVVNCIPFIKNIGAKTIAITSGKESKLGQGCDYALIYPKEVESDHLNLAPTSSSTMTLVLGDAIACTVSKLKNFTSSDFYKYHPGGSLGEKLKTVN</sequence>
<evidence type="ECO:0000313" key="2">
    <source>
        <dbReference type="EMBL" id="WMT83071.1"/>
    </source>
</evidence>
<dbReference type="InterPro" id="IPR035474">
    <property type="entry name" value="SIS_Kpsf"/>
</dbReference>
<dbReference type="Pfam" id="PF01380">
    <property type="entry name" value="SIS"/>
    <property type="match status" value="1"/>
</dbReference>
<dbReference type="InterPro" id="IPR050986">
    <property type="entry name" value="GutQ/KpsF_isomerases"/>
</dbReference>
<evidence type="ECO:0000313" key="3">
    <source>
        <dbReference type="Proteomes" id="UP001235030"/>
    </source>
</evidence>
<reference evidence="2 3" key="1">
    <citation type="submission" date="2022-07" db="EMBL/GenBank/DDBJ databases">
        <title>Genome sequence of Terrisporobacter mayombei DSM6539.</title>
        <authorList>
            <person name="Boeer T."/>
            <person name="Bengelsdorf F.R."/>
            <person name="Daniel R."/>
            <person name="Poehlein A."/>
        </authorList>
    </citation>
    <scope>NUCLEOTIDE SEQUENCE [LARGE SCALE GENOMIC DNA]</scope>
    <source>
        <strain evidence="2 3">DSM 6539</strain>
    </source>
</reference>
<organism evidence="2 3">
    <name type="scientific">Terrisporobacter mayombei</name>
    <dbReference type="NCBI Taxonomy" id="1541"/>
    <lineage>
        <taxon>Bacteria</taxon>
        <taxon>Bacillati</taxon>
        <taxon>Bacillota</taxon>
        <taxon>Clostridia</taxon>
        <taxon>Peptostreptococcales</taxon>
        <taxon>Peptostreptococcaceae</taxon>
        <taxon>Terrisporobacter</taxon>
    </lineage>
</organism>
<dbReference type="GO" id="GO:0019146">
    <property type="term" value="F:arabinose-5-phosphate isomerase activity"/>
    <property type="evidence" value="ECO:0007669"/>
    <property type="project" value="UniProtKB-EC"/>
</dbReference>
<dbReference type="PANTHER" id="PTHR42745">
    <property type="match status" value="1"/>
</dbReference>
<gene>
    <name evidence="2" type="primary">kdsD</name>
    <name evidence="2" type="ORF">TEMA_35690</name>
</gene>
<dbReference type="PANTHER" id="PTHR42745:SF1">
    <property type="entry name" value="ARABINOSE 5-PHOSPHATE ISOMERASE KDSD"/>
    <property type="match status" value="1"/>
</dbReference>
<dbReference type="RefSeq" id="WP_228105195.1">
    <property type="nucleotide sequence ID" value="NZ_CP101637.1"/>
</dbReference>
<dbReference type="Proteomes" id="UP001235030">
    <property type="component" value="Chromosome"/>
</dbReference>
<dbReference type="EC" id="5.3.1.13" evidence="2"/>
<protein>
    <submittedName>
        <fullName evidence="2">Arabinose 5-phosphate isomerase KdsD</fullName>
        <ecNumber evidence="2">5.3.1.13</ecNumber>
    </submittedName>
</protein>
<dbReference type="EMBL" id="CP101637">
    <property type="protein sequence ID" value="WMT83071.1"/>
    <property type="molecule type" value="Genomic_DNA"/>
</dbReference>
<dbReference type="PROSITE" id="PS51464">
    <property type="entry name" value="SIS"/>
    <property type="match status" value="1"/>
</dbReference>
<evidence type="ECO:0000259" key="1">
    <source>
        <dbReference type="PROSITE" id="PS51464"/>
    </source>
</evidence>
<dbReference type="CDD" id="cd05014">
    <property type="entry name" value="SIS_Kpsf"/>
    <property type="match status" value="1"/>
</dbReference>
<feature type="domain" description="SIS" evidence="1">
    <location>
        <begin position="32"/>
        <end position="175"/>
    </location>
</feature>
<keyword evidence="2" id="KW-0413">Isomerase</keyword>